<name>Q13PE6_PARXL</name>
<dbReference type="Proteomes" id="UP000001817">
    <property type="component" value="Chromosome 2"/>
</dbReference>
<keyword evidence="3" id="KW-1185">Reference proteome</keyword>
<proteinExistence type="predicted"/>
<protein>
    <submittedName>
        <fullName evidence="2">Uncharacterized protein</fullName>
    </submittedName>
</protein>
<dbReference type="KEGG" id="bxe:Bxe_B1931"/>
<reference evidence="2 3" key="1">
    <citation type="journal article" date="2006" name="Proc. Natl. Acad. Sci. U.S.A.">
        <title>Burkholderia xenovorans LB400 harbors a multi-replicon, 9.73-Mbp genome shaped for versatility.</title>
        <authorList>
            <person name="Chain P.S."/>
            <person name="Denef V.J."/>
            <person name="Konstantinidis K.T."/>
            <person name="Vergez L.M."/>
            <person name="Agullo L."/>
            <person name="Reyes V.L."/>
            <person name="Hauser L."/>
            <person name="Cordova M."/>
            <person name="Gomez L."/>
            <person name="Gonzalez M."/>
            <person name="Land M."/>
            <person name="Lao V."/>
            <person name="Larimer F."/>
            <person name="LiPuma J.J."/>
            <person name="Mahenthiralingam E."/>
            <person name="Malfatti S.A."/>
            <person name="Marx C.J."/>
            <person name="Parnell J.J."/>
            <person name="Ramette A."/>
            <person name="Richardson P."/>
            <person name="Seeger M."/>
            <person name="Smith D."/>
            <person name="Spilker T."/>
            <person name="Sul W.J."/>
            <person name="Tsoi T.V."/>
            <person name="Ulrich L.E."/>
            <person name="Zhulin I.B."/>
            <person name="Tiedje J.M."/>
        </authorList>
    </citation>
    <scope>NUCLEOTIDE SEQUENCE [LARGE SCALE GENOMIC DNA]</scope>
    <source>
        <strain evidence="2 3">LB400</strain>
    </source>
</reference>
<feature type="region of interest" description="Disordered" evidence="1">
    <location>
        <begin position="1"/>
        <end position="42"/>
    </location>
</feature>
<sequence length="114" mass="13223">MMDRRTGGRYRRLLRGNHGKHSASRMTREAKAPSVRRISAEQRARMRTGVALEISLKRMDSWRHRHISQRDDADFALHAILQVQRTYSGEILSPIRELRGVFSSLNTFSQNFAT</sequence>
<evidence type="ECO:0000256" key="1">
    <source>
        <dbReference type="SAM" id="MobiDB-lite"/>
    </source>
</evidence>
<dbReference type="AlphaFoldDB" id="Q13PE6"/>
<accession>Q13PE6</accession>
<feature type="compositionally biased region" description="Basic residues" evidence="1">
    <location>
        <begin position="7"/>
        <end position="23"/>
    </location>
</feature>
<dbReference type="EMBL" id="CP000271">
    <property type="protein sequence ID" value="ABE34043.1"/>
    <property type="molecule type" value="Genomic_DNA"/>
</dbReference>
<dbReference type="STRING" id="266265.Bxe_B1931"/>
<evidence type="ECO:0000313" key="3">
    <source>
        <dbReference type="Proteomes" id="UP000001817"/>
    </source>
</evidence>
<gene>
    <name evidence="2" type="ORF">Bxe_B1931</name>
</gene>
<organism evidence="2 3">
    <name type="scientific">Paraburkholderia xenovorans (strain LB400)</name>
    <dbReference type="NCBI Taxonomy" id="266265"/>
    <lineage>
        <taxon>Bacteria</taxon>
        <taxon>Pseudomonadati</taxon>
        <taxon>Pseudomonadota</taxon>
        <taxon>Betaproteobacteria</taxon>
        <taxon>Burkholderiales</taxon>
        <taxon>Burkholderiaceae</taxon>
        <taxon>Paraburkholderia</taxon>
    </lineage>
</organism>
<evidence type="ECO:0000313" key="2">
    <source>
        <dbReference type="EMBL" id="ABE34043.1"/>
    </source>
</evidence>